<comment type="catalytic activity">
    <reaction evidence="1 4">
        <text>Endohydrolysis of (1-&gt;4)-beta-D-glucosidic linkages in cellulose, lichenin and cereal beta-D-glucans.</text>
        <dbReference type="EC" id="3.2.1.4"/>
    </reaction>
</comment>
<dbReference type="InterPro" id="IPR001547">
    <property type="entry name" value="Glyco_hydro_5"/>
</dbReference>
<reference evidence="8 9" key="1">
    <citation type="submission" date="2018-03" db="EMBL/GenBank/DDBJ databases">
        <title>Comparative analysis of microorganisms from saline springs in Andes Mountain Range, Colombia.</title>
        <authorList>
            <person name="Rubin E."/>
        </authorList>
    </citation>
    <scope>NUCLEOTIDE SEQUENCE [LARGE SCALE GENOMIC DNA]</scope>
    <source>
        <strain evidence="8 9">CG 23</strain>
    </source>
</reference>
<name>A0ABX5EBC1_9MICO</name>
<evidence type="ECO:0000256" key="3">
    <source>
        <dbReference type="ARBA" id="ARBA00023295"/>
    </source>
</evidence>
<evidence type="ECO:0000313" key="9">
    <source>
        <dbReference type="Proteomes" id="UP000239895"/>
    </source>
</evidence>
<dbReference type="SUPFAM" id="SSF51445">
    <property type="entry name" value="(Trans)glycosidases"/>
    <property type="match status" value="1"/>
</dbReference>
<evidence type="ECO:0000256" key="6">
    <source>
        <dbReference type="SAM" id="SignalP"/>
    </source>
</evidence>
<dbReference type="InterPro" id="IPR017853">
    <property type="entry name" value="GH"/>
</dbReference>
<feature type="domain" description="CBM2" evidence="7">
    <location>
        <begin position="357"/>
        <end position="455"/>
    </location>
</feature>
<proteinExistence type="inferred from homology"/>
<dbReference type="EMBL" id="PVTX01000009">
    <property type="protein sequence ID" value="PRZ04803.1"/>
    <property type="molecule type" value="Genomic_DNA"/>
</dbReference>
<feature type="chain" id="PRO_5045736815" description="Endoglucanase" evidence="6">
    <location>
        <begin position="27"/>
        <end position="455"/>
    </location>
</feature>
<comment type="similarity">
    <text evidence="4">Belongs to the glycosyl hydrolase 5 (cellulase A) family.</text>
</comment>
<evidence type="ECO:0000256" key="4">
    <source>
        <dbReference type="RuleBase" id="RU361153"/>
    </source>
</evidence>
<evidence type="ECO:0000256" key="2">
    <source>
        <dbReference type="ARBA" id="ARBA00022801"/>
    </source>
</evidence>
<dbReference type="Pfam" id="PF00150">
    <property type="entry name" value="Cellulase"/>
    <property type="match status" value="1"/>
</dbReference>
<dbReference type="PANTHER" id="PTHR42754:SF1">
    <property type="entry name" value="LIPOPROTEIN"/>
    <property type="match status" value="1"/>
</dbReference>
<feature type="compositionally biased region" description="Pro residues" evidence="5">
    <location>
        <begin position="344"/>
        <end position="358"/>
    </location>
</feature>
<feature type="signal peptide" evidence="6">
    <location>
        <begin position="1"/>
        <end position="26"/>
    </location>
</feature>
<dbReference type="InterPro" id="IPR001919">
    <property type="entry name" value="CBD2"/>
</dbReference>
<keyword evidence="4" id="KW-0119">Carbohydrate metabolism</keyword>
<dbReference type="PANTHER" id="PTHR42754">
    <property type="entry name" value="ENDOGLUCANASE"/>
    <property type="match status" value="1"/>
</dbReference>
<dbReference type="InterPro" id="IPR008965">
    <property type="entry name" value="CBM2/CBM3_carb-bd_dom_sf"/>
</dbReference>
<keyword evidence="3 4" id="KW-0326">Glycosidase</keyword>
<dbReference type="Proteomes" id="UP000239895">
    <property type="component" value="Unassembled WGS sequence"/>
</dbReference>
<evidence type="ECO:0000313" key="8">
    <source>
        <dbReference type="EMBL" id="PRZ04803.1"/>
    </source>
</evidence>
<dbReference type="PROSITE" id="PS51173">
    <property type="entry name" value="CBM2"/>
    <property type="match status" value="1"/>
</dbReference>
<protein>
    <recommendedName>
        <fullName evidence="4">Endoglucanase</fullName>
        <ecNumber evidence="4">3.2.1.4</ecNumber>
    </recommendedName>
</protein>
<dbReference type="Gene3D" id="2.60.40.290">
    <property type="match status" value="1"/>
</dbReference>
<evidence type="ECO:0000256" key="1">
    <source>
        <dbReference type="ARBA" id="ARBA00000966"/>
    </source>
</evidence>
<sequence>MTRLRTRTVAGVAAATLAAAGLSALAAHGAVADDDASGIHVADGRIVEADGTDLVLRGVNHPHAWYTGTTTQALADIKAVDANAVRVVLASGDRWTRTSAAEVAAIVDGCEANRLICQLEVHDTTGYGEQAGAATLDQAADYWEYLYPTLAGTEDHVLVNIGNEPYGNDAATNAGWADDTSAAVQRLRDVGYDHALVVDAPSWGQDWAHIMRDQAPAVAAADPDGNTIFSVHMYGVYSQGSTVTQYLEHFVDAGLPLMIGEFGYTHSDGSVAYDTILAETERLGIGWLAWSWSGNGGGVEYLDLVENFDVGSPSSWGERIFTGPDGLSETSVEASVFGGAPDPDSTPDPTPDPDPTGPPAGAACTAELTVANAWQGGYQAQVTVTAGDTAVDGWITTLPTGVAVAQLWGGTLGDDGATVTPAAWNGSLAAGASTSYGFIGSGAAPSDADVTCAAG</sequence>
<gene>
    <name evidence="8" type="ORF">BCL65_10942</name>
</gene>
<dbReference type="SUPFAM" id="SSF49384">
    <property type="entry name" value="Carbohydrate-binding domain"/>
    <property type="match status" value="1"/>
</dbReference>
<organism evidence="8 9">
    <name type="scientific">Isoptericola halotolerans</name>
    <dbReference type="NCBI Taxonomy" id="300560"/>
    <lineage>
        <taxon>Bacteria</taxon>
        <taxon>Bacillati</taxon>
        <taxon>Actinomycetota</taxon>
        <taxon>Actinomycetes</taxon>
        <taxon>Micrococcales</taxon>
        <taxon>Promicromonosporaceae</taxon>
        <taxon>Isoptericola</taxon>
    </lineage>
</organism>
<dbReference type="EC" id="3.2.1.4" evidence="4"/>
<dbReference type="SMART" id="SM00637">
    <property type="entry name" value="CBD_II"/>
    <property type="match status" value="1"/>
</dbReference>
<accession>A0ABX5EBC1</accession>
<evidence type="ECO:0000259" key="7">
    <source>
        <dbReference type="PROSITE" id="PS51173"/>
    </source>
</evidence>
<dbReference type="Pfam" id="PF00553">
    <property type="entry name" value="CBM_2"/>
    <property type="match status" value="1"/>
</dbReference>
<dbReference type="Gene3D" id="3.20.20.80">
    <property type="entry name" value="Glycosidases"/>
    <property type="match status" value="1"/>
</dbReference>
<dbReference type="RefSeq" id="WP_106268815.1">
    <property type="nucleotide sequence ID" value="NZ_PVTX01000009.1"/>
</dbReference>
<comment type="caution">
    <text evidence="8">The sequence shown here is derived from an EMBL/GenBank/DDBJ whole genome shotgun (WGS) entry which is preliminary data.</text>
</comment>
<evidence type="ECO:0000256" key="5">
    <source>
        <dbReference type="SAM" id="MobiDB-lite"/>
    </source>
</evidence>
<keyword evidence="4" id="KW-0624">Polysaccharide degradation</keyword>
<keyword evidence="4" id="KW-0136">Cellulose degradation</keyword>
<keyword evidence="2 4" id="KW-0378">Hydrolase</keyword>
<dbReference type="InterPro" id="IPR012291">
    <property type="entry name" value="CBM2_carb-bd_dom_sf"/>
</dbReference>
<feature type="region of interest" description="Disordered" evidence="5">
    <location>
        <begin position="334"/>
        <end position="362"/>
    </location>
</feature>
<keyword evidence="6" id="KW-0732">Signal</keyword>
<keyword evidence="9" id="KW-1185">Reference proteome</keyword>